<dbReference type="Proteomes" id="UP000326565">
    <property type="component" value="Unassembled WGS sequence"/>
</dbReference>
<dbReference type="InterPro" id="IPR051604">
    <property type="entry name" value="Ergot_Alk_Oxidoreductase"/>
</dbReference>
<dbReference type="InterPro" id="IPR008030">
    <property type="entry name" value="NmrA-like"/>
</dbReference>
<dbReference type="PANTHER" id="PTHR43162">
    <property type="match status" value="1"/>
</dbReference>
<evidence type="ECO:0000313" key="3">
    <source>
        <dbReference type="Proteomes" id="UP000326565"/>
    </source>
</evidence>
<evidence type="ECO:0000313" key="2">
    <source>
        <dbReference type="EMBL" id="KAB8067969.1"/>
    </source>
</evidence>
<keyword evidence="3" id="KW-1185">Reference proteome</keyword>
<accession>A0A5N5WI79</accession>
<dbReference type="AlphaFoldDB" id="A0A5N5WI79"/>
<reference evidence="2 3" key="1">
    <citation type="submission" date="2019-04" db="EMBL/GenBank/DDBJ databases">
        <title>Friends and foes A comparative genomics study of 23 Aspergillus species from section Flavi.</title>
        <authorList>
            <consortium name="DOE Joint Genome Institute"/>
            <person name="Kjaerbolling I."/>
            <person name="Vesth T."/>
            <person name="Frisvad J.C."/>
            <person name="Nybo J.L."/>
            <person name="Theobald S."/>
            <person name="Kildgaard S."/>
            <person name="Isbrandt T."/>
            <person name="Kuo A."/>
            <person name="Sato A."/>
            <person name="Lyhne E.K."/>
            <person name="Kogle M.E."/>
            <person name="Wiebenga A."/>
            <person name="Kun R.S."/>
            <person name="Lubbers R.J."/>
            <person name="Makela M.R."/>
            <person name="Barry K."/>
            <person name="Chovatia M."/>
            <person name="Clum A."/>
            <person name="Daum C."/>
            <person name="Haridas S."/>
            <person name="He G."/>
            <person name="LaButti K."/>
            <person name="Lipzen A."/>
            <person name="Mondo S."/>
            <person name="Riley R."/>
            <person name="Salamov A."/>
            <person name="Simmons B.A."/>
            <person name="Magnuson J.K."/>
            <person name="Henrissat B."/>
            <person name="Mortensen U.H."/>
            <person name="Larsen T.O."/>
            <person name="Devries R.P."/>
            <person name="Grigoriev I.V."/>
            <person name="Machida M."/>
            <person name="Baker S.E."/>
            <person name="Andersen M.R."/>
        </authorList>
    </citation>
    <scope>NUCLEOTIDE SEQUENCE [LARGE SCALE GENOMIC DNA]</scope>
    <source>
        <strain evidence="2 3">CBS 151.66</strain>
    </source>
</reference>
<protein>
    <submittedName>
        <fullName evidence="2">NAD(P)-binding protein</fullName>
    </submittedName>
</protein>
<dbReference type="SUPFAM" id="SSF51735">
    <property type="entry name" value="NAD(P)-binding Rossmann-fold domains"/>
    <property type="match status" value="1"/>
</dbReference>
<dbReference type="InterPro" id="IPR036291">
    <property type="entry name" value="NAD(P)-bd_dom_sf"/>
</dbReference>
<dbReference type="OrthoDB" id="419598at2759"/>
<dbReference type="Pfam" id="PF05368">
    <property type="entry name" value="NmrA"/>
    <property type="match status" value="1"/>
</dbReference>
<gene>
    <name evidence="2" type="ORF">BDV29DRAFT_199724</name>
</gene>
<dbReference type="PANTHER" id="PTHR43162:SF1">
    <property type="entry name" value="PRESTALK A DIFFERENTIATION PROTEIN A"/>
    <property type="match status" value="1"/>
</dbReference>
<name>A0A5N5WI79_9EURO</name>
<sequence>MPKYNNVIVFGATGDVGSAVALQAHQEGATVSLAMRNPSKPIHKLDSLPFMKYRADLTHPDTLETAVREAGATAAFIYGIFDGSDYMRLALRALKGVGIEFVVFLSSFIILTEIHAVDPSDIVPWEHAQVENALDEIYGRDSYVTEKYAILQGQVNLPNPDATFDFISPDDIGHVAGKILVNGAKEHIVRLLGPERMTMTTVIRIVGNVLGKNVQVVKISREEATAKLEAAGVPTSMVNWHLHNVIDRAGLYLESPYATITRDNILSYAQHPPQKFLD</sequence>
<evidence type="ECO:0000259" key="1">
    <source>
        <dbReference type="Pfam" id="PF05368"/>
    </source>
</evidence>
<proteinExistence type="predicted"/>
<feature type="domain" description="NmrA-like" evidence="1">
    <location>
        <begin position="6"/>
        <end position="237"/>
    </location>
</feature>
<dbReference type="EMBL" id="ML732427">
    <property type="protein sequence ID" value="KAB8067969.1"/>
    <property type="molecule type" value="Genomic_DNA"/>
</dbReference>
<organism evidence="2 3">
    <name type="scientific">Aspergillus leporis</name>
    <dbReference type="NCBI Taxonomy" id="41062"/>
    <lineage>
        <taxon>Eukaryota</taxon>
        <taxon>Fungi</taxon>
        <taxon>Dikarya</taxon>
        <taxon>Ascomycota</taxon>
        <taxon>Pezizomycotina</taxon>
        <taxon>Eurotiomycetes</taxon>
        <taxon>Eurotiomycetidae</taxon>
        <taxon>Eurotiales</taxon>
        <taxon>Aspergillaceae</taxon>
        <taxon>Aspergillus</taxon>
        <taxon>Aspergillus subgen. Circumdati</taxon>
    </lineage>
</organism>
<dbReference type="Gene3D" id="3.40.50.720">
    <property type="entry name" value="NAD(P)-binding Rossmann-like Domain"/>
    <property type="match status" value="1"/>
</dbReference>